<feature type="domain" description="N-acetyltransferase" evidence="1">
    <location>
        <begin position="1"/>
        <end position="169"/>
    </location>
</feature>
<gene>
    <name evidence="2" type="ORF">UW22_C0062G0001</name>
</gene>
<evidence type="ECO:0000313" key="2">
    <source>
        <dbReference type="EMBL" id="KKT34965.1"/>
    </source>
</evidence>
<comment type="caution">
    <text evidence="2">The sequence shown here is derived from an EMBL/GenBank/DDBJ whole genome shotgun (WGS) entry which is preliminary data.</text>
</comment>
<accession>A0A0G1GK89</accession>
<evidence type="ECO:0000259" key="1">
    <source>
        <dbReference type="PROSITE" id="PS51186"/>
    </source>
</evidence>
<dbReference type="AlphaFoldDB" id="A0A0G1GK89"/>
<name>A0A0G1GK89_9BACT</name>
<sequence length="180" mass="21020">MKFTKLDITYHHQLLDLEGKMYWTSGKWKTLWDKEAKQKFDTLITDYLTNYPQGCFGLIENRKLIGAIFLLKVLELKPIPYVNKVHDHLNTRGNIAYVSFFVVKKGNRDEEIARELYRCTEKVAISLGCNKTAVVINESPLEEGILKTNGYNRSKEEYQWEIYPSMMVPCHIYSKTVTTN</sequence>
<dbReference type="Proteomes" id="UP000034617">
    <property type="component" value="Unassembled WGS sequence"/>
</dbReference>
<organism evidence="2 3">
    <name type="scientific">Candidatus Gottesmanbacteria bacterium GW2011_GWB1_44_11c</name>
    <dbReference type="NCBI Taxonomy" id="1618447"/>
    <lineage>
        <taxon>Bacteria</taxon>
        <taxon>Candidatus Gottesmaniibacteriota</taxon>
    </lineage>
</organism>
<dbReference type="GO" id="GO:0016747">
    <property type="term" value="F:acyltransferase activity, transferring groups other than amino-acyl groups"/>
    <property type="evidence" value="ECO:0007669"/>
    <property type="project" value="InterPro"/>
</dbReference>
<reference evidence="2 3" key="1">
    <citation type="journal article" date="2015" name="Nature">
        <title>rRNA introns, odd ribosomes, and small enigmatic genomes across a large radiation of phyla.</title>
        <authorList>
            <person name="Brown C.T."/>
            <person name="Hug L.A."/>
            <person name="Thomas B.C."/>
            <person name="Sharon I."/>
            <person name="Castelle C.J."/>
            <person name="Singh A."/>
            <person name="Wilkins M.J."/>
            <person name="Williams K.H."/>
            <person name="Banfield J.F."/>
        </authorList>
    </citation>
    <scope>NUCLEOTIDE SEQUENCE [LARGE SCALE GENOMIC DNA]</scope>
</reference>
<dbReference type="PROSITE" id="PS51186">
    <property type="entry name" value="GNAT"/>
    <property type="match status" value="1"/>
</dbReference>
<dbReference type="SUPFAM" id="SSF55729">
    <property type="entry name" value="Acyl-CoA N-acyltransferases (Nat)"/>
    <property type="match status" value="1"/>
</dbReference>
<dbReference type="InterPro" id="IPR016181">
    <property type="entry name" value="Acyl_CoA_acyltransferase"/>
</dbReference>
<evidence type="ECO:0000313" key="3">
    <source>
        <dbReference type="Proteomes" id="UP000034617"/>
    </source>
</evidence>
<dbReference type="EMBL" id="LCHM01000062">
    <property type="protein sequence ID" value="KKT34965.1"/>
    <property type="molecule type" value="Genomic_DNA"/>
</dbReference>
<protein>
    <recommendedName>
        <fullName evidence="1">N-acetyltransferase domain-containing protein</fullName>
    </recommendedName>
</protein>
<proteinExistence type="predicted"/>
<dbReference type="Gene3D" id="3.40.630.30">
    <property type="match status" value="1"/>
</dbReference>
<dbReference type="InterPro" id="IPR000182">
    <property type="entry name" value="GNAT_dom"/>
</dbReference>